<evidence type="ECO:0000313" key="3">
    <source>
        <dbReference type="EMBL" id="CAE7491584.1"/>
    </source>
</evidence>
<evidence type="ECO:0000259" key="2">
    <source>
        <dbReference type="Pfam" id="PF02230"/>
    </source>
</evidence>
<accession>A0A812SUC3</accession>
<reference evidence="3" key="1">
    <citation type="submission" date="2021-02" db="EMBL/GenBank/DDBJ databases">
        <authorList>
            <person name="Dougan E. K."/>
            <person name="Rhodes N."/>
            <person name="Thang M."/>
            <person name="Chan C."/>
        </authorList>
    </citation>
    <scope>NUCLEOTIDE SEQUENCE</scope>
</reference>
<keyword evidence="4" id="KW-1185">Reference proteome</keyword>
<dbReference type="AlphaFoldDB" id="A0A812SUC3"/>
<sequence>MRSSGNSGTDEERARNVLSRLQKCQTDAGLTDGQSAQLLLQLQADFLKLRKASPTAASVLRVEQELQTTARARRVRLRPSKWNFPRGMQDFQYIHGTSAKSGKEGSGDCAGLERNLLLLLHGFGGRKEPFVDFAQTMRLPLTACLVFNAPEALPEELLDDPPGFSWFSMWDETTGDFIQPSPKERRRLKSMESCKDLLWKAISVLTAEVGWCLNEIFLFGYGQGGSVVLDMLLQAPPASFGRASLGGTVAVAGEVLPERRHGTPRLEGQEAAVLLINGGKDRLTSPEAAEASAQYLRQALRGPVRLEIFPDRGAEMLHGERESRCFMEFLSEHLHGVGRKGSEEAMHKLGADPVSFTDDGLCVVKQVSDCFLDEMD</sequence>
<dbReference type="GO" id="GO:0005737">
    <property type="term" value="C:cytoplasm"/>
    <property type="evidence" value="ECO:0007669"/>
    <property type="project" value="TreeGrafter"/>
</dbReference>
<dbReference type="SUPFAM" id="SSF53474">
    <property type="entry name" value="alpha/beta-Hydrolases"/>
    <property type="match status" value="1"/>
</dbReference>
<name>A0A812SUC3_9DINO</name>
<comment type="caution">
    <text evidence="3">The sequence shown here is derived from an EMBL/GenBank/DDBJ whole genome shotgun (WGS) entry which is preliminary data.</text>
</comment>
<organism evidence="3 4">
    <name type="scientific">Symbiodinium natans</name>
    <dbReference type="NCBI Taxonomy" id="878477"/>
    <lineage>
        <taxon>Eukaryota</taxon>
        <taxon>Sar</taxon>
        <taxon>Alveolata</taxon>
        <taxon>Dinophyceae</taxon>
        <taxon>Suessiales</taxon>
        <taxon>Symbiodiniaceae</taxon>
        <taxon>Symbiodinium</taxon>
    </lineage>
</organism>
<dbReference type="InterPro" id="IPR050565">
    <property type="entry name" value="LYPA1-2/EST-like"/>
</dbReference>
<proteinExistence type="inferred from homology"/>
<evidence type="ECO:0000256" key="1">
    <source>
        <dbReference type="ARBA" id="ARBA00006499"/>
    </source>
</evidence>
<dbReference type="GO" id="GO:0052689">
    <property type="term" value="F:carboxylic ester hydrolase activity"/>
    <property type="evidence" value="ECO:0007669"/>
    <property type="project" value="TreeGrafter"/>
</dbReference>
<evidence type="ECO:0000313" key="4">
    <source>
        <dbReference type="Proteomes" id="UP000604046"/>
    </source>
</evidence>
<dbReference type="EMBL" id="CAJNDS010002477">
    <property type="protein sequence ID" value="CAE7491584.1"/>
    <property type="molecule type" value="Genomic_DNA"/>
</dbReference>
<dbReference type="OrthoDB" id="437457at2759"/>
<feature type="domain" description="Phospholipase/carboxylesterase/thioesterase" evidence="2">
    <location>
        <begin position="113"/>
        <end position="316"/>
    </location>
</feature>
<dbReference type="InterPro" id="IPR003140">
    <property type="entry name" value="PLipase/COase/thioEstase"/>
</dbReference>
<dbReference type="Gene3D" id="3.40.50.1820">
    <property type="entry name" value="alpha/beta hydrolase"/>
    <property type="match status" value="1"/>
</dbReference>
<comment type="similarity">
    <text evidence="1">Belongs to the AB hydrolase superfamily. AB hydrolase 2 family.</text>
</comment>
<protein>
    <recommendedName>
        <fullName evidence="2">Phospholipase/carboxylesterase/thioesterase domain-containing protein</fullName>
    </recommendedName>
</protein>
<dbReference type="InterPro" id="IPR029058">
    <property type="entry name" value="AB_hydrolase_fold"/>
</dbReference>
<gene>
    <name evidence="3" type="ORF">SNAT2548_LOCUS27556</name>
</gene>
<dbReference type="Proteomes" id="UP000604046">
    <property type="component" value="Unassembled WGS sequence"/>
</dbReference>
<dbReference type="Pfam" id="PF02230">
    <property type="entry name" value="Abhydrolase_2"/>
    <property type="match status" value="1"/>
</dbReference>
<dbReference type="PANTHER" id="PTHR10655:SF67">
    <property type="entry name" value="PHOSPHOLIPASE_CARBOXYLESTERASE SUPERFAMILY (AFU_ORTHOLOGUE AFUA_5G09340)"/>
    <property type="match status" value="1"/>
</dbReference>
<dbReference type="PANTHER" id="PTHR10655">
    <property type="entry name" value="LYSOPHOSPHOLIPASE-RELATED"/>
    <property type="match status" value="1"/>
</dbReference>
<dbReference type="GO" id="GO:0008474">
    <property type="term" value="F:palmitoyl-(protein) hydrolase activity"/>
    <property type="evidence" value="ECO:0007669"/>
    <property type="project" value="TreeGrafter"/>
</dbReference>